<dbReference type="AlphaFoldDB" id="A0AB39HLA7"/>
<organism evidence="3">
    <name type="scientific">Vibrio sp. HB236076</name>
    <dbReference type="NCBI Taxonomy" id="3232307"/>
    <lineage>
        <taxon>Bacteria</taxon>
        <taxon>Pseudomonadati</taxon>
        <taxon>Pseudomonadota</taxon>
        <taxon>Gammaproteobacteria</taxon>
        <taxon>Vibrionales</taxon>
        <taxon>Vibrionaceae</taxon>
        <taxon>Vibrio</taxon>
    </lineage>
</organism>
<dbReference type="EMBL" id="CP162602">
    <property type="protein sequence ID" value="XDK26851.1"/>
    <property type="molecule type" value="Genomic_DNA"/>
</dbReference>
<dbReference type="InterPro" id="IPR028087">
    <property type="entry name" value="Tad_N"/>
</dbReference>
<evidence type="ECO:0000256" key="1">
    <source>
        <dbReference type="SAM" id="Phobius"/>
    </source>
</evidence>
<geneLocation type="plasmid" evidence="3">
    <name>p-HB236076</name>
</geneLocation>
<keyword evidence="1" id="KW-0812">Transmembrane</keyword>
<feature type="transmembrane region" description="Helical" evidence="1">
    <location>
        <begin position="21"/>
        <end position="40"/>
    </location>
</feature>
<dbReference type="Pfam" id="PF13400">
    <property type="entry name" value="Tad"/>
    <property type="match status" value="1"/>
</dbReference>
<keyword evidence="1" id="KW-0472">Membrane</keyword>
<evidence type="ECO:0000259" key="2">
    <source>
        <dbReference type="Pfam" id="PF13400"/>
    </source>
</evidence>
<sequence length="534" mass="58956">MTRLNRHFVRKSRKTAQQGVAGIWAALTLVPVMGFTFLAVEGTRYIQESSRLKDAAEAAALAMTIEDTGESSAELMAEKYIDAYVRDVIAHTITTRRTENDEDQSIQYDVNATTTHNSWFASNFIPSFGNTQNLVSESTARKYYSFANKNIDIVFVSDFSGSMTWEWGSNRSNNCSRRSNCKIDDLQQAITDLAGEVLCANVSRDGSTCEDDDADLVADKLQNRVGVVPFNVRTRETCTDSSFCDIGTTYAVTQLRYLTNKNALLSTTNYEQVDWDFWRQFSASTVYRCTINYYSDCFVGSTYWLQALRVIDVLGITSLYSGGSSYPDQNEYVDFETTVSDLFNNKFNSSYQTFYDVDDVELFSGFGDDDYDQFYNIELTNSLTAIDAINDMEAAGSTAVYQGIIRGLQVLNAGHPGDNATEDEALAYSEKVKMLLIVTDGEESPNNSIFVDLVDSGVCDAARVAIPGLYIGVIGVDFEPGGSLYQAYVDCASSGEGDDGADHIYVATSSEQLVEYIEELIAKGAASSGRTALY</sequence>
<keyword evidence="1" id="KW-1133">Transmembrane helix</keyword>
<proteinExistence type="predicted"/>
<gene>
    <name evidence="3" type="ORF">AB0763_13785</name>
</gene>
<dbReference type="RefSeq" id="WP_306099765.1">
    <property type="nucleotide sequence ID" value="NZ_CP162602.1"/>
</dbReference>
<feature type="domain" description="Putative Flp pilus-assembly TadG-like N-terminal" evidence="2">
    <location>
        <begin position="21"/>
        <end position="62"/>
    </location>
</feature>
<reference evidence="3" key="1">
    <citation type="submission" date="2024-07" db="EMBL/GenBank/DDBJ databases">
        <title>Genome Analysis of a Potential Novel Vibrio Species Secreting pH- and Thermo-stable Alginate Lyase and its Application in Producing Alginate Oligosaccharides.</title>
        <authorList>
            <person name="Huang H."/>
            <person name="Bao K."/>
        </authorList>
    </citation>
    <scope>NUCLEOTIDE SEQUENCE</scope>
    <source>
        <strain evidence="3">HB236076</strain>
        <plasmid evidence="3">p-HB236076</plasmid>
    </source>
</reference>
<name>A0AB39HLA7_9VIBR</name>
<dbReference type="InterPro" id="IPR036465">
    <property type="entry name" value="vWFA_dom_sf"/>
</dbReference>
<dbReference type="KEGG" id="vih:AB0763_13785"/>
<protein>
    <submittedName>
        <fullName evidence="3">Pilus assembly protein TadG-related protein</fullName>
    </submittedName>
</protein>
<dbReference type="Gene3D" id="3.40.50.410">
    <property type="entry name" value="von Willebrand factor, type A domain"/>
    <property type="match status" value="2"/>
</dbReference>
<accession>A0AB39HLA7</accession>
<dbReference type="SUPFAM" id="SSF53300">
    <property type="entry name" value="vWA-like"/>
    <property type="match status" value="1"/>
</dbReference>
<evidence type="ECO:0000313" key="3">
    <source>
        <dbReference type="EMBL" id="XDK26851.1"/>
    </source>
</evidence>
<keyword evidence="3" id="KW-0614">Plasmid</keyword>